<proteinExistence type="predicted"/>
<accession>A0ABY9CW78</accession>
<organism evidence="1 2">
    <name type="scientific">Vitis vinifera</name>
    <name type="common">Grape</name>
    <dbReference type="NCBI Taxonomy" id="29760"/>
    <lineage>
        <taxon>Eukaryota</taxon>
        <taxon>Viridiplantae</taxon>
        <taxon>Streptophyta</taxon>
        <taxon>Embryophyta</taxon>
        <taxon>Tracheophyta</taxon>
        <taxon>Spermatophyta</taxon>
        <taxon>Magnoliopsida</taxon>
        <taxon>eudicotyledons</taxon>
        <taxon>Gunneridae</taxon>
        <taxon>Pentapetalae</taxon>
        <taxon>rosids</taxon>
        <taxon>Vitales</taxon>
        <taxon>Vitaceae</taxon>
        <taxon>Viteae</taxon>
        <taxon>Vitis</taxon>
    </lineage>
</organism>
<protein>
    <submittedName>
        <fullName evidence="1">Uncharacterized protein</fullName>
    </submittedName>
</protein>
<reference evidence="1 2" key="1">
    <citation type="journal article" date="2023" name="Hortic Res">
        <title>The complete reference genome for grapevine (Vitis vinifera L.) genetics and breeding.</title>
        <authorList>
            <person name="Shi X."/>
            <person name="Cao S."/>
            <person name="Wang X."/>
            <person name="Huang S."/>
            <person name="Wang Y."/>
            <person name="Liu Z."/>
            <person name="Liu W."/>
            <person name="Leng X."/>
            <person name="Peng Y."/>
            <person name="Wang N."/>
            <person name="Wang Y."/>
            <person name="Ma Z."/>
            <person name="Xu X."/>
            <person name="Zhang F."/>
            <person name="Xue H."/>
            <person name="Zhong H."/>
            <person name="Wang Y."/>
            <person name="Zhang K."/>
            <person name="Velt A."/>
            <person name="Avia K."/>
            <person name="Holtgrawe D."/>
            <person name="Grimplet J."/>
            <person name="Matus J.T."/>
            <person name="Ware D."/>
            <person name="Wu X."/>
            <person name="Wang H."/>
            <person name="Liu C."/>
            <person name="Fang Y."/>
            <person name="Rustenholz C."/>
            <person name="Cheng Z."/>
            <person name="Xiao H."/>
            <person name="Zhou Y."/>
        </authorList>
    </citation>
    <scope>NUCLEOTIDE SEQUENCE [LARGE SCALE GENOMIC DNA]</scope>
    <source>
        <strain evidence="2">cv. Pinot noir / PN40024</strain>
        <tissue evidence="1">Leaf</tissue>
    </source>
</reference>
<keyword evidence="2" id="KW-1185">Reference proteome</keyword>
<evidence type="ECO:0000313" key="1">
    <source>
        <dbReference type="EMBL" id="WJZ98694.1"/>
    </source>
</evidence>
<dbReference type="Proteomes" id="UP001227230">
    <property type="component" value="Chromosome 11"/>
</dbReference>
<sequence length="90" mass="10038">MVSVGCDSVGSKTPFISKAFNNIHAYHMIRGFFYSSTSWVLEPSLASAFSPALSPEVRTSIRSSKSLRCWFSDLIRNYEAIQALIMVRNG</sequence>
<evidence type="ECO:0000313" key="2">
    <source>
        <dbReference type="Proteomes" id="UP001227230"/>
    </source>
</evidence>
<gene>
    <name evidence="1" type="ORF">VitviT2T_017204</name>
</gene>
<dbReference type="EMBL" id="CP126658">
    <property type="protein sequence ID" value="WJZ98694.1"/>
    <property type="molecule type" value="Genomic_DNA"/>
</dbReference>
<name>A0ABY9CW78_VITVI</name>